<organism evidence="2 3">
    <name type="scientific">Aspergillus piperis CBS 112811</name>
    <dbReference type="NCBI Taxonomy" id="1448313"/>
    <lineage>
        <taxon>Eukaryota</taxon>
        <taxon>Fungi</taxon>
        <taxon>Dikarya</taxon>
        <taxon>Ascomycota</taxon>
        <taxon>Pezizomycotina</taxon>
        <taxon>Eurotiomycetes</taxon>
        <taxon>Eurotiomycetidae</taxon>
        <taxon>Eurotiales</taxon>
        <taxon>Aspergillaceae</taxon>
        <taxon>Aspergillus</taxon>
        <taxon>Aspergillus subgen. Circumdati</taxon>
    </lineage>
</organism>
<keyword evidence="1" id="KW-0472">Membrane</keyword>
<feature type="transmembrane region" description="Helical" evidence="1">
    <location>
        <begin position="38"/>
        <end position="63"/>
    </location>
</feature>
<gene>
    <name evidence="2" type="ORF">BO85DRAFT_81155</name>
</gene>
<keyword evidence="1" id="KW-0812">Transmembrane</keyword>
<dbReference type="RefSeq" id="XP_025513111.1">
    <property type="nucleotide sequence ID" value="XM_025665693.1"/>
</dbReference>
<evidence type="ECO:0000256" key="1">
    <source>
        <dbReference type="SAM" id="Phobius"/>
    </source>
</evidence>
<evidence type="ECO:0000313" key="3">
    <source>
        <dbReference type="Proteomes" id="UP000249526"/>
    </source>
</evidence>
<evidence type="ECO:0000313" key="2">
    <source>
        <dbReference type="EMBL" id="RAH55189.1"/>
    </source>
</evidence>
<protein>
    <submittedName>
        <fullName evidence="2">Uncharacterized protein</fullName>
    </submittedName>
</protein>
<dbReference type="GeneID" id="37169095"/>
<reference evidence="2 3" key="1">
    <citation type="submission" date="2018-02" db="EMBL/GenBank/DDBJ databases">
        <title>The genomes of Aspergillus section Nigri reveals drivers in fungal speciation.</title>
        <authorList>
            <consortium name="DOE Joint Genome Institute"/>
            <person name="Vesth T.C."/>
            <person name="Nybo J."/>
            <person name="Theobald S."/>
            <person name="Brandl J."/>
            <person name="Frisvad J.C."/>
            <person name="Nielsen K.F."/>
            <person name="Lyhne E.K."/>
            <person name="Kogle M.E."/>
            <person name="Kuo A."/>
            <person name="Riley R."/>
            <person name="Clum A."/>
            <person name="Nolan M."/>
            <person name="Lipzen A."/>
            <person name="Salamov A."/>
            <person name="Henrissat B."/>
            <person name="Wiebenga A."/>
            <person name="De vries R.P."/>
            <person name="Grigoriev I.V."/>
            <person name="Mortensen U.H."/>
            <person name="Andersen M.R."/>
            <person name="Baker S.E."/>
        </authorList>
    </citation>
    <scope>NUCLEOTIDE SEQUENCE [LARGE SCALE GENOMIC DNA]</scope>
    <source>
        <strain evidence="2 3">CBS 112811</strain>
    </source>
</reference>
<dbReference type="EMBL" id="KZ825069">
    <property type="protein sequence ID" value="RAH55189.1"/>
    <property type="molecule type" value="Genomic_DNA"/>
</dbReference>
<name>A0A8G1VJ38_9EURO</name>
<dbReference type="Proteomes" id="UP000249526">
    <property type="component" value="Unassembled WGS sequence"/>
</dbReference>
<dbReference type="AlphaFoldDB" id="A0A8G1VJ38"/>
<sequence>MAFLRWSKAAKLNGRRKLVNRIHVLGRKRRFLVTTRGFYWTFFLLFILFFFVSIFFVSSLLFLHQRDIWRGELIYLTLGLDSFQQILLICSAIPPHEEDGNLARWINGSACEEDLFGYSSVWRAGG</sequence>
<accession>A0A8G1VJ38</accession>
<proteinExistence type="predicted"/>
<keyword evidence="1" id="KW-1133">Transmembrane helix</keyword>
<keyword evidence="3" id="KW-1185">Reference proteome</keyword>